<keyword evidence="5" id="KW-1185">Reference proteome</keyword>
<evidence type="ECO:0000313" key="4">
    <source>
        <dbReference type="EMBL" id="KAK4217952.1"/>
    </source>
</evidence>
<keyword evidence="1" id="KW-1133">Transmembrane helix</keyword>
<feature type="domain" description="GH16" evidence="3">
    <location>
        <begin position="65"/>
        <end position="320"/>
    </location>
</feature>
<sequence>MMELVMQKARLPALSSCLFFLLSALPLASGSPTLTEDSKCGCFVVNDTEASYFTKHKFFDFRGLTQYAGVPATITNPNDSGTAAVTSQYFTSTEWTDTWMVGNWNNSAGVRKDSSVLMVNSPNNVYIEANGDRNPTSQTFLTLRTQRLPGPPEFQTAAEIESVSGGFRYLSVRMLARTIGSPGAITALFTYRHSDKLAEVQETDLEIRTKDPRNILHYTNQPSYTEDGDDIAEATQNATMPDGLDWTAWAVHRLDWTPTTTKWYIDGQQVANNSFQTPRDASKVILNAWSDGGEWSGNMTNFDAAYLQIQWLDITWNTTDTKPAAKRDVESELGARHDVGPHGPLLARATEQGTCKTVCSIDETTNLGQPVMLWNNGAMRTAGERSSFVSWIPSAAVFALFVLSLR</sequence>
<comment type="caution">
    <text evidence="4">The sequence shown here is derived from an EMBL/GenBank/DDBJ whole genome shotgun (WGS) entry which is preliminary data.</text>
</comment>
<reference evidence="4" key="2">
    <citation type="submission" date="2023-05" db="EMBL/GenBank/DDBJ databases">
        <authorList>
            <consortium name="Lawrence Berkeley National Laboratory"/>
            <person name="Steindorff A."/>
            <person name="Hensen N."/>
            <person name="Bonometti L."/>
            <person name="Westerberg I."/>
            <person name="Brannstrom I.O."/>
            <person name="Guillou S."/>
            <person name="Cros-Aarteil S."/>
            <person name="Calhoun S."/>
            <person name="Haridas S."/>
            <person name="Kuo A."/>
            <person name="Mondo S."/>
            <person name="Pangilinan J."/>
            <person name="Riley R."/>
            <person name="Labutti K."/>
            <person name="Andreopoulos B."/>
            <person name="Lipzen A."/>
            <person name="Chen C."/>
            <person name="Yanf M."/>
            <person name="Daum C."/>
            <person name="Ng V."/>
            <person name="Clum A."/>
            <person name="Ohm R."/>
            <person name="Martin F."/>
            <person name="Silar P."/>
            <person name="Natvig D."/>
            <person name="Lalanne C."/>
            <person name="Gautier V."/>
            <person name="Ament-Velasquez S.L."/>
            <person name="Kruys A."/>
            <person name="Hutchinson M.I."/>
            <person name="Powell A.J."/>
            <person name="Barry K."/>
            <person name="Miller A.N."/>
            <person name="Grigoriev I.V."/>
            <person name="Debuchy R."/>
            <person name="Gladieux P."/>
            <person name="Thoren M.H."/>
            <person name="Johannesson H."/>
        </authorList>
    </citation>
    <scope>NUCLEOTIDE SEQUENCE</scope>
    <source>
        <strain evidence="4">PSN293</strain>
    </source>
</reference>
<name>A0AAN6YJR4_9PEZI</name>
<dbReference type="Proteomes" id="UP001301769">
    <property type="component" value="Unassembled WGS sequence"/>
</dbReference>
<evidence type="ECO:0000256" key="1">
    <source>
        <dbReference type="SAM" id="Phobius"/>
    </source>
</evidence>
<gene>
    <name evidence="4" type="ORF">QBC37DRAFT_25496</name>
</gene>
<dbReference type="CDD" id="cd00413">
    <property type="entry name" value="Glyco_hydrolase_16"/>
    <property type="match status" value="1"/>
</dbReference>
<feature type="signal peptide" evidence="2">
    <location>
        <begin position="1"/>
        <end position="30"/>
    </location>
</feature>
<dbReference type="InterPro" id="IPR013320">
    <property type="entry name" value="ConA-like_dom_sf"/>
</dbReference>
<reference evidence="4" key="1">
    <citation type="journal article" date="2023" name="Mol. Phylogenet. Evol.">
        <title>Genome-scale phylogeny and comparative genomics of the fungal order Sordariales.</title>
        <authorList>
            <person name="Hensen N."/>
            <person name="Bonometti L."/>
            <person name="Westerberg I."/>
            <person name="Brannstrom I.O."/>
            <person name="Guillou S."/>
            <person name="Cros-Aarteil S."/>
            <person name="Calhoun S."/>
            <person name="Haridas S."/>
            <person name="Kuo A."/>
            <person name="Mondo S."/>
            <person name="Pangilinan J."/>
            <person name="Riley R."/>
            <person name="LaButti K."/>
            <person name="Andreopoulos B."/>
            <person name="Lipzen A."/>
            <person name="Chen C."/>
            <person name="Yan M."/>
            <person name="Daum C."/>
            <person name="Ng V."/>
            <person name="Clum A."/>
            <person name="Steindorff A."/>
            <person name="Ohm R.A."/>
            <person name="Martin F."/>
            <person name="Silar P."/>
            <person name="Natvig D.O."/>
            <person name="Lalanne C."/>
            <person name="Gautier V."/>
            <person name="Ament-Velasquez S.L."/>
            <person name="Kruys A."/>
            <person name="Hutchinson M.I."/>
            <person name="Powell A.J."/>
            <person name="Barry K."/>
            <person name="Miller A.N."/>
            <person name="Grigoriev I.V."/>
            <person name="Debuchy R."/>
            <person name="Gladieux P."/>
            <person name="Hiltunen Thoren M."/>
            <person name="Johannesson H."/>
        </authorList>
    </citation>
    <scope>NUCLEOTIDE SEQUENCE</scope>
    <source>
        <strain evidence="4">PSN293</strain>
    </source>
</reference>
<keyword evidence="2" id="KW-0732">Signal</keyword>
<evidence type="ECO:0000313" key="5">
    <source>
        <dbReference type="Proteomes" id="UP001301769"/>
    </source>
</evidence>
<dbReference type="Gene3D" id="2.60.120.200">
    <property type="match status" value="1"/>
</dbReference>
<evidence type="ECO:0000256" key="2">
    <source>
        <dbReference type="SAM" id="SignalP"/>
    </source>
</evidence>
<dbReference type="PANTHER" id="PTHR38121">
    <property type="entry name" value="GH16 DOMAIN-CONTAINING PROTEIN"/>
    <property type="match status" value="1"/>
</dbReference>
<dbReference type="SUPFAM" id="SSF49899">
    <property type="entry name" value="Concanavalin A-like lectins/glucanases"/>
    <property type="match status" value="1"/>
</dbReference>
<dbReference type="GO" id="GO:0005975">
    <property type="term" value="P:carbohydrate metabolic process"/>
    <property type="evidence" value="ECO:0007669"/>
    <property type="project" value="InterPro"/>
</dbReference>
<accession>A0AAN6YJR4</accession>
<protein>
    <submittedName>
        <fullName evidence="4">Concanavalin A-like lectin/glucanase domain-containing protein</fullName>
    </submittedName>
</protein>
<dbReference type="Pfam" id="PF00722">
    <property type="entry name" value="Glyco_hydro_16"/>
    <property type="match status" value="1"/>
</dbReference>
<dbReference type="GO" id="GO:0004553">
    <property type="term" value="F:hydrolase activity, hydrolyzing O-glycosyl compounds"/>
    <property type="evidence" value="ECO:0007669"/>
    <property type="project" value="InterPro"/>
</dbReference>
<organism evidence="4 5">
    <name type="scientific">Rhypophila decipiens</name>
    <dbReference type="NCBI Taxonomy" id="261697"/>
    <lineage>
        <taxon>Eukaryota</taxon>
        <taxon>Fungi</taxon>
        <taxon>Dikarya</taxon>
        <taxon>Ascomycota</taxon>
        <taxon>Pezizomycotina</taxon>
        <taxon>Sordariomycetes</taxon>
        <taxon>Sordariomycetidae</taxon>
        <taxon>Sordariales</taxon>
        <taxon>Naviculisporaceae</taxon>
        <taxon>Rhypophila</taxon>
    </lineage>
</organism>
<proteinExistence type="predicted"/>
<dbReference type="EMBL" id="MU858056">
    <property type="protein sequence ID" value="KAK4217952.1"/>
    <property type="molecule type" value="Genomic_DNA"/>
</dbReference>
<dbReference type="AlphaFoldDB" id="A0AAN6YJR4"/>
<evidence type="ECO:0000259" key="3">
    <source>
        <dbReference type="PROSITE" id="PS51762"/>
    </source>
</evidence>
<keyword evidence="1" id="KW-0812">Transmembrane</keyword>
<dbReference type="InterPro" id="IPR000757">
    <property type="entry name" value="Beta-glucanase-like"/>
</dbReference>
<keyword evidence="1" id="KW-0472">Membrane</keyword>
<dbReference type="PROSITE" id="PS51762">
    <property type="entry name" value="GH16_2"/>
    <property type="match status" value="1"/>
</dbReference>
<feature type="chain" id="PRO_5042998687" evidence="2">
    <location>
        <begin position="31"/>
        <end position="406"/>
    </location>
</feature>
<feature type="transmembrane region" description="Helical" evidence="1">
    <location>
        <begin position="388"/>
        <end position="405"/>
    </location>
</feature>
<dbReference type="PANTHER" id="PTHR38121:SF4">
    <property type="entry name" value="GH16 DOMAIN-CONTAINING PROTEIN-RELATED"/>
    <property type="match status" value="1"/>
</dbReference>